<dbReference type="PANTHER" id="PTHR34218:SF4">
    <property type="entry name" value="ACYL-HOMOSERINE LACTONE ACYLASE QUIP"/>
    <property type="match status" value="1"/>
</dbReference>
<dbReference type="PIRSF" id="PIRSF001227">
    <property type="entry name" value="Pen_acylase"/>
    <property type="match status" value="1"/>
</dbReference>
<protein>
    <submittedName>
        <fullName evidence="4">Penicillin acylase family protein</fullName>
    </submittedName>
</protein>
<dbReference type="Proteomes" id="UP001200145">
    <property type="component" value="Unassembled WGS sequence"/>
</dbReference>
<evidence type="ECO:0000313" key="4">
    <source>
        <dbReference type="EMBL" id="MCF1714940.1"/>
    </source>
</evidence>
<dbReference type="Pfam" id="PF01804">
    <property type="entry name" value="Penicil_amidase"/>
    <property type="match status" value="1"/>
</dbReference>
<dbReference type="InterPro" id="IPR043146">
    <property type="entry name" value="Penicillin_amidase_N_B-knob"/>
</dbReference>
<accession>A0ABS9BI02</accession>
<evidence type="ECO:0000256" key="1">
    <source>
        <dbReference type="ARBA" id="ARBA00006586"/>
    </source>
</evidence>
<evidence type="ECO:0000256" key="3">
    <source>
        <dbReference type="ARBA" id="ARBA00023145"/>
    </source>
</evidence>
<dbReference type="PANTHER" id="PTHR34218">
    <property type="entry name" value="PEPTIDASE S45 PENICILLIN AMIDASE"/>
    <property type="match status" value="1"/>
</dbReference>
<name>A0ABS9BI02_9BACT</name>
<reference evidence="4 5" key="1">
    <citation type="submission" date="2022-01" db="EMBL/GenBank/DDBJ databases">
        <title>Flavihumibacter sp. nov., isolated from sediment of a river.</title>
        <authorList>
            <person name="Liu H."/>
        </authorList>
    </citation>
    <scope>NUCLEOTIDE SEQUENCE [LARGE SCALE GENOMIC DNA]</scope>
    <source>
        <strain evidence="4 5">RY-1</strain>
    </source>
</reference>
<proteinExistence type="inferred from homology"/>
<dbReference type="CDD" id="cd03747">
    <property type="entry name" value="Ntn_PGA_like"/>
    <property type="match status" value="1"/>
</dbReference>
<keyword evidence="2" id="KW-0378">Hydrolase</keyword>
<comment type="similarity">
    <text evidence="1">Belongs to the peptidase S45 family.</text>
</comment>
<dbReference type="Gene3D" id="2.30.120.10">
    <property type="match status" value="1"/>
</dbReference>
<dbReference type="EMBL" id="JAKEVY010000002">
    <property type="protein sequence ID" value="MCF1714940.1"/>
    <property type="molecule type" value="Genomic_DNA"/>
</dbReference>
<dbReference type="Gene3D" id="1.10.1400.10">
    <property type="match status" value="1"/>
</dbReference>
<dbReference type="InterPro" id="IPR029055">
    <property type="entry name" value="Ntn_hydrolases_N"/>
</dbReference>
<sequence>MRRYLSFAAAALATIGLVYTLDSRQLLPAPLGKLLSPQHGIWQNAEPANQSFNLNLSFPQLSEPVSVYIDERLVPHVVAQNEPDLYFVQGYLHAKFRLWQMEFQTHAAAGRISEILGPGPDNRILNYDRSMRRLGMVYAAEQSVKEVEKSPESLSQYQAYADGVNAYIDQLTISELPIEYKLLGYFPEKWSLLKTALFLKYMSYDLAGSESDLEFTNARANFSQMDYEQLYYFLADSLKPVIPNTVLNPYPTVPAVNMEPPADADSLYFSFLNSGDTVSNVPENKPNPENGSNNWAVSGTKTASGRPILANDPHLSLNLPALWFEMQLTTPEFSAYGVTFPGSPNVIIGFNEDISFGFTNAGRDVKDYYEIKFKDGTKSEYWFNGEWKKADKRVEIIRVKGQPDLLDTVSYTLFGPVMYDDTYRADDQAERYLAVRWKAHDPSNDGRAFYELNHAKNLEDYKAAIQYLTCPGQNCIFASKTGDIALTQQGVFPAKWRRQGDFIMKGTDSSYMWRGMIPVEENPRMINPERSYVSSANQLAVDGSYPYYTGTEFPIYRGYMINRLLDSMQGITPKQMMELQMNDYDAKAEFAKPILMRTNPASLNESARKYFNLFRNWDFRKSVGSEGATVFEFWWQQLQRAVWMDEFEQTDLMMPWPSEFTLVESLKRDSAYSFIDNISTSQKESLEDLLAQSLNLASDTLDKIAATTGLAWEKVKATRVNHLLKVITPFNRTNLPIGGGKGVINATAADHGQSWRMVIHMTDDIEAYGIYPGGQSGNPGSRYYDSFVDDWAAGKHYRLLFMKRGTTSDPQIKWTMEFRKG</sequence>
<dbReference type="RefSeq" id="WP_234865891.1">
    <property type="nucleotide sequence ID" value="NZ_JAKEVY010000002.1"/>
</dbReference>
<keyword evidence="3" id="KW-0865">Zymogen</keyword>
<keyword evidence="5" id="KW-1185">Reference proteome</keyword>
<organism evidence="4 5">
    <name type="scientific">Flavihumibacter fluminis</name>
    <dbReference type="NCBI Taxonomy" id="2909236"/>
    <lineage>
        <taxon>Bacteria</taxon>
        <taxon>Pseudomonadati</taxon>
        <taxon>Bacteroidota</taxon>
        <taxon>Chitinophagia</taxon>
        <taxon>Chitinophagales</taxon>
        <taxon>Chitinophagaceae</taxon>
        <taxon>Flavihumibacter</taxon>
    </lineage>
</organism>
<dbReference type="Gene3D" id="1.10.439.10">
    <property type="entry name" value="Penicillin Amidohydrolase, domain 1"/>
    <property type="match status" value="1"/>
</dbReference>
<dbReference type="SUPFAM" id="SSF56235">
    <property type="entry name" value="N-terminal nucleophile aminohydrolases (Ntn hydrolases)"/>
    <property type="match status" value="1"/>
</dbReference>
<evidence type="ECO:0000256" key="2">
    <source>
        <dbReference type="ARBA" id="ARBA00022801"/>
    </source>
</evidence>
<dbReference type="InterPro" id="IPR014395">
    <property type="entry name" value="Pen/GL7ACA/AHL_acylase"/>
</dbReference>
<dbReference type="Gene3D" id="3.60.20.10">
    <property type="entry name" value="Glutamine Phosphoribosylpyrophosphate, subunit 1, domain 1"/>
    <property type="match status" value="1"/>
</dbReference>
<dbReference type="InterPro" id="IPR023343">
    <property type="entry name" value="Penicillin_amidase_dom1"/>
</dbReference>
<evidence type="ECO:0000313" key="5">
    <source>
        <dbReference type="Proteomes" id="UP001200145"/>
    </source>
</evidence>
<comment type="caution">
    <text evidence="4">The sequence shown here is derived from an EMBL/GenBank/DDBJ whole genome shotgun (WGS) entry which is preliminary data.</text>
</comment>
<gene>
    <name evidence="4" type="ORF">L0U88_09910</name>
</gene>
<dbReference type="InterPro" id="IPR002692">
    <property type="entry name" value="S45"/>
</dbReference>
<dbReference type="InterPro" id="IPR043147">
    <property type="entry name" value="Penicillin_amidase_A-knob"/>
</dbReference>